<dbReference type="Proteomes" id="UP000273822">
    <property type="component" value="Segment"/>
</dbReference>
<evidence type="ECO:0000313" key="2">
    <source>
        <dbReference type="Proteomes" id="UP000273822"/>
    </source>
</evidence>
<dbReference type="EMBL" id="MH834619">
    <property type="protein sequence ID" value="AYN58499.1"/>
    <property type="molecule type" value="Genomic_DNA"/>
</dbReference>
<proteinExistence type="predicted"/>
<accession>A0A3G2KHP6</accession>
<organism evidence="1 2">
    <name type="scientific">Arthrobacter phage Maureen</name>
    <dbReference type="NCBI Taxonomy" id="2419961"/>
    <lineage>
        <taxon>Viruses</taxon>
        <taxon>Duplodnaviria</taxon>
        <taxon>Heunggongvirae</taxon>
        <taxon>Uroviricota</taxon>
        <taxon>Caudoviricetes</taxon>
        <taxon>Casidaviridae</taxon>
        <taxon>Liebevirus</taxon>
        <taxon>Liebevirus liebe</taxon>
        <taxon>Arthrobacter virus Liebe</taxon>
    </lineage>
</organism>
<sequence length="373" mass="41435">MTEWRFIAQRATTKEFLDLDVPLMREEQKWELSGAGALRGTVSPDVGTMRASDGRLLLEEWGTLIYAEADGEIRWGGIVISSKFDGPAWTVEAAGFTSYLHGLAYAGDYSKVGLDPVDAVKEIWRHVQSYPDGDLGMVVTGDTTPVRLGVPPEKKSFTTGAGENVSFQTGPYTLNWWSNQDCGSELESLAKETPFDFTERHYWSGDEIKHELQIGYPRLGRRRTDLAFIQGDNVSRVVTPTIDGDDFANEVLGLGAGEGKGAVHRTTARRDGRLRRSYVYTAKDVTSTARMDALIRDQLQRRSLSLDIQSVTVRDHPNARLGSWQVGDDVLIQATVPWLGDVELWCRIVGWTLLSEHTATLSLKRSDAFTYGG</sequence>
<protein>
    <submittedName>
        <fullName evidence="1">Minor tail protein</fullName>
    </submittedName>
</protein>
<reference evidence="2" key="1">
    <citation type="submission" date="2018-09" db="EMBL/GenBank/DDBJ databases">
        <authorList>
            <person name="Rimple P.A."/>
            <person name="Stoner T.H."/>
            <person name="Garlena R.A."/>
            <person name="Russell D.A."/>
            <person name="Pope W.H."/>
            <person name="Jacobs-Sera D."/>
            <person name="Hatfull G.F."/>
        </authorList>
    </citation>
    <scope>NUCLEOTIDE SEQUENCE [LARGE SCALE GENOMIC DNA]</scope>
</reference>
<evidence type="ECO:0000313" key="1">
    <source>
        <dbReference type="EMBL" id="AYN58499.1"/>
    </source>
</evidence>
<name>A0A3G2KHP6_9CAUD</name>
<gene>
    <name evidence="1" type="primary">18</name>
    <name evidence="1" type="ORF">PBI_MAUREEN_18</name>
</gene>